<evidence type="ECO:0000259" key="6">
    <source>
        <dbReference type="PROSITE" id="PS51157"/>
    </source>
</evidence>
<dbReference type="GO" id="GO:0005737">
    <property type="term" value="C:cytoplasm"/>
    <property type="evidence" value="ECO:0007669"/>
    <property type="project" value="TreeGrafter"/>
</dbReference>
<comment type="caution">
    <text evidence="7">The sequence shown here is derived from an EMBL/GenBank/DDBJ whole genome shotgun (WGS) entry which is preliminary data.</text>
</comment>
<reference evidence="7 8" key="1">
    <citation type="journal article" date="2019" name="Sci. Rep.">
        <title>Comparative genomics of chytrid fungi reveal insights into the obligate biotrophic and pathogenic lifestyle of Synchytrium endobioticum.</title>
        <authorList>
            <person name="van de Vossenberg B.T.L.H."/>
            <person name="Warris S."/>
            <person name="Nguyen H.D.T."/>
            <person name="van Gent-Pelzer M.P.E."/>
            <person name="Joly D.L."/>
            <person name="van de Geest H.C."/>
            <person name="Bonants P.J.M."/>
            <person name="Smith D.S."/>
            <person name="Levesque C.A."/>
            <person name="van der Lee T.A.J."/>
        </authorList>
    </citation>
    <scope>NUCLEOTIDE SEQUENCE [LARGE SCALE GENOMIC DNA]</scope>
    <source>
        <strain evidence="7 8">CBS 675.73</strain>
    </source>
</reference>
<feature type="region of interest" description="Disordered" evidence="5">
    <location>
        <begin position="224"/>
        <end position="283"/>
    </location>
</feature>
<name>A0A507ESF4_9FUNG</name>
<feature type="zinc finger region" description="UBR-type" evidence="4">
    <location>
        <begin position="32"/>
        <end position="117"/>
    </location>
</feature>
<dbReference type="EMBL" id="QEAP01000425">
    <property type="protein sequence ID" value="TPX66784.1"/>
    <property type="molecule type" value="Genomic_DNA"/>
</dbReference>
<keyword evidence="2" id="KW-0863">Zinc-finger</keyword>
<evidence type="ECO:0000313" key="8">
    <source>
        <dbReference type="Proteomes" id="UP000320333"/>
    </source>
</evidence>
<evidence type="ECO:0000256" key="2">
    <source>
        <dbReference type="ARBA" id="ARBA00022771"/>
    </source>
</evidence>
<keyword evidence="1" id="KW-0479">Metal-binding</keyword>
<dbReference type="SMART" id="SM00396">
    <property type="entry name" value="ZnF_UBR1"/>
    <property type="match status" value="1"/>
</dbReference>
<dbReference type="InterPro" id="IPR003126">
    <property type="entry name" value="Znf_UBR"/>
</dbReference>
<gene>
    <name evidence="7" type="ORF">CcCBS67573_g07702</name>
</gene>
<evidence type="ECO:0000256" key="1">
    <source>
        <dbReference type="ARBA" id="ARBA00022723"/>
    </source>
</evidence>
<dbReference type="InterPro" id="IPR047506">
    <property type="entry name" value="UBR7-like_UBR-box"/>
</dbReference>
<keyword evidence="3" id="KW-0862">Zinc</keyword>
<dbReference type="OrthoDB" id="5795902at2759"/>
<dbReference type="PROSITE" id="PS01359">
    <property type="entry name" value="ZF_PHD_1"/>
    <property type="match status" value="1"/>
</dbReference>
<protein>
    <recommendedName>
        <fullName evidence="6">UBR-type domain-containing protein</fullName>
    </recommendedName>
</protein>
<organism evidence="7 8">
    <name type="scientific">Chytriomyces confervae</name>
    <dbReference type="NCBI Taxonomy" id="246404"/>
    <lineage>
        <taxon>Eukaryota</taxon>
        <taxon>Fungi</taxon>
        <taxon>Fungi incertae sedis</taxon>
        <taxon>Chytridiomycota</taxon>
        <taxon>Chytridiomycota incertae sedis</taxon>
        <taxon>Chytridiomycetes</taxon>
        <taxon>Chytridiales</taxon>
        <taxon>Chytriomycetaceae</taxon>
        <taxon>Chytriomyces</taxon>
    </lineage>
</organism>
<dbReference type="PROSITE" id="PS51157">
    <property type="entry name" value="ZF_UBR"/>
    <property type="match status" value="1"/>
</dbReference>
<feature type="domain" description="UBR-type" evidence="6">
    <location>
        <begin position="32"/>
        <end position="117"/>
    </location>
</feature>
<dbReference type="PANTHER" id="PTHR13513:SF9">
    <property type="entry name" value="E3 UBIQUITIN-PROTEIN LIGASE UBR7-RELATED"/>
    <property type="match status" value="1"/>
</dbReference>
<evidence type="ECO:0000256" key="4">
    <source>
        <dbReference type="PROSITE-ProRule" id="PRU00508"/>
    </source>
</evidence>
<dbReference type="PANTHER" id="PTHR13513">
    <property type="entry name" value="E3 UBIQUITIN-PROTEIN LIGASE UBR7"/>
    <property type="match status" value="1"/>
</dbReference>
<evidence type="ECO:0000313" key="7">
    <source>
        <dbReference type="EMBL" id="TPX66784.1"/>
    </source>
</evidence>
<dbReference type="Proteomes" id="UP000320333">
    <property type="component" value="Unassembled WGS sequence"/>
</dbReference>
<dbReference type="InterPro" id="IPR019786">
    <property type="entry name" value="Zinc_finger_PHD-type_CS"/>
</dbReference>
<dbReference type="CDD" id="cd15542">
    <property type="entry name" value="PHD_UBR7"/>
    <property type="match status" value="1"/>
</dbReference>
<evidence type="ECO:0000256" key="3">
    <source>
        <dbReference type="ARBA" id="ARBA00022833"/>
    </source>
</evidence>
<dbReference type="AlphaFoldDB" id="A0A507ESF4"/>
<dbReference type="Pfam" id="PF02207">
    <property type="entry name" value="zf-UBR"/>
    <property type="match status" value="1"/>
</dbReference>
<dbReference type="CDD" id="cd19677">
    <property type="entry name" value="UBR-box_UBR7"/>
    <property type="match status" value="1"/>
</dbReference>
<keyword evidence="8" id="KW-1185">Reference proteome</keyword>
<dbReference type="GO" id="GO:0061630">
    <property type="term" value="F:ubiquitin protein ligase activity"/>
    <property type="evidence" value="ECO:0007669"/>
    <property type="project" value="InterPro"/>
</dbReference>
<dbReference type="GO" id="GO:0008270">
    <property type="term" value="F:zinc ion binding"/>
    <property type="evidence" value="ECO:0007669"/>
    <property type="project" value="UniProtKB-KW"/>
</dbReference>
<dbReference type="InterPro" id="IPR040204">
    <property type="entry name" value="UBR7"/>
</dbReference>
<sequence>MHPESTVTAVAFLEEQQRLVAEAAEALPHAIDTCSFARGPLTQSVYSCRTCTKDSSTVNRTGTEGKNDAESAAIGVCYACFVQCHTTHDVVELFERRNFTCDCGTRKAIVKCCLQKSSIGEVNELNTYDDTFKGIFCYCKELYDYEKEAVANSVMLQCCLCEDWFHDRCIKNCLPEGEFDEFMCKNCVGTHPFLKYYDSVISESGLNPPSNAFFFVREDENATERDNSDSNAQASDACVSTPVKLKRKSQDSENSQSGSALKRRVLSSQADHQPSSPLASIIPSPHDCEALPCKLSTLISSIPKPSDPPVTHLFCGDGWRDDLCRCSDCMAHYKTVKIDHLLQERKAPSGTPSTPGGTAVLNLLRPDVDASKSLHEIGMEALNRVPRAKAIEGVMAYERLAEFSKQFFRKFAEEGRVVTKNDIDTLFAELKNSGSGSSKKTA</sequence>
<feature type="compositionally biased region" description="Low complexity" evidence="5">
    <location>
        <begin position="274"/>
        <end position="283"/>
    </location>
</feature>
<accession>A0A507ESF4</accession>
<dbReference type="Gene3D" id="3.90.980.20">
    <property type="match status" value="1"/>
</dbReference>
<dbReference type="InterPro" id="IPR011011">
    <property type="entry name" value="Znf_FYVE_PHD"/>
</dbReference>
<proteinExistence type="predicted"/>
<dbReference type="SUPFAM" id="SSF57903">
    <property type="entry name" value="FYVE/PHD zinc finger"/>
    <property type="match status" value="1"/>
</dbReference>
<dbReference type="STRING" id="246404.A0A507ESF4"/>
<evidence type="ECO:0000256" key="5">
    <source>
        <dbReference type="SAM" id="MobiDB-lite"/>
    </source>
</evidence>